<keyword evidence="7" id="KW-1185">Reference proteome</keyword>
<proteinExistence type="inferred from homology"/>
<dbReference type="Pfam" id="PF01329">
    <property type="entry name" value="Pterin_4a"/>
    <property type="match status" value="1"/>
</dbReference>
<protein>
    <recommendedName>
        <fullName evidence="3">4a-hydroxytetrahydrobiopterin dehydratase</fullName>
        <ecNumber evidence="3">4.2.1.96</ecNumber>
    </recommendedName>
    <alternativeName>
        <fullName evidence="5">4-alpha-hydroxy-tetrahydropterin dehydratase</fullName>
    </alternativeName>
</protein>
<name>A0A2G2VZ09_CAPBA</name>
<evidence type="ECO:0000256" key="3">
    <source>
        <dbReference type="ARBA" id="ARBA00013252"/>
    </source>
</evidence>
<dbReference type="PANTHER" id="PTHR12599:SF0">
    <property type="entry name" value="PTERIN-4-ALPHA-CARBINOLAMINE DEHYDRATASE"/>
    <property type="match status" value="1"/>
</dbReference>
<evidence type="ECO:0000256" key="5">
    <source>
        <dbReference type="ARBA" id="ARBA00030497"/>
    </source>
</evidence>
<dbReference type="SUPFAM" id="SSF55248">
    <property type="entry name" value="PCD-like"/>
    <property type="match status" value="1"/>
</dbReference>
<evidence type="ECO:0000313" key="6">
    <source>
        <dbReference type="EMBL" id="PHT38220.1"/>
    </source>
</evidence>
<dbReference type="STRING" id="33114.A0A2G2VZ09"/>
<dbReference type="InterPro" id="IPR036428">
    <property type="entry name" value="PCD_sf"/>
</dbReference>
<dbReference type="PANTHER" id="PTHR12599">
    <property type="entry name" value="PTERIN-4-ALPHA-CARBINOLAMINE DEHYDRATASE"/>
    <property type="match status" value="1"/>
</dbReference>
<dbReference type="EC" id="4.2.1.96" evidence="3"/>
<accession>A0A2G2VZ09</accession>
<sequence length="155" mass="17897">MGERNPLMNIPHTSITLILEENLKLKLECSNSWGNKLEFLTLRKRGRVYQLKEDYGYTVEGWTKISMRKLFCFHFIPKLWNAAAFTFGSSQFLVVECSHHPDLHLVGWNNVKIEIWTHSVRGLTENDFILATKVNGLDVQHLLSEKLSRPAQTVA</sequence>
<dbReference type="GO" id="GO:0005739">
    <property type="term" value="C:mitochondrion"/>
    <property type="evidence" value="ECO:0007669"/>
    <property type="project" value="TreeGrafter"/>
</dbReference>
<evidence type="ECO:0000256" key="1">
    <source>
        <dbReference type="ARBA" id="ARBA00001554"/>
    </source>
</evidence>
<dbReference type="Proteomes" id="UP000224567">
    <property type="component" value="Unassembled WGS sequence"/>
</dbReference>
<dbReference type="InterPro" id="IPR001533">
    <property type="entry name" value="Pterin_deHydtase"/>
</dbReference>
<reference evidence="6 7" key="1">
    <citation type="journal article" date="2017" name="Genome Biol.">
        <title>New reference genome sequences of hot pepper reveal the massive evolution of plant disease-resistance genes by retroduplication.</title>
        <authorList>
            <person name="Kim S."/>
            <person name="Park J."/>
            <person name="Yeom S.I."/>
            <person name="Kim Y.M."/>
            <person name="Seo E."/>
            <person name="Kim K.T."/>
            <person name="Kim M.S."/>
            <person name="Lee J.M."/>
            <person name="Cheong K."/>
            <person name="Shin H.S."/>
            <person name="Kim S.B."/>
            <person name="Han K."/>
            <person name="Lee J."/>
            <person name="Park M."/>
            <person name="Lee H.A."/>
            <person name="Lee H.Y."/>
            <person name="Lee Y."/>
            <person name="Oh S."/>
            <person name="Lee J.H."/>
            <person name="Choi E."/>
            <person name="Choi E."/>
            <person name="Lee S.E."/>
            <person name="Jeon J."/>
            <person name="Kim H."/>
            <person name="Choi G."/>
            <person name="Song H."/>
            <person name="Lee J."/>
            <person name="Lee S.C."/>
            <person name="Kwon J.K."/>
            <person name="Lee H.Y."/>
            <person name="Koo N."/>
            <person name="Hong Y."/>
            <person name="Kim R.W."/>
            <person name="Kang W.H."/>
            <person name="Huh J.H."/>
            <person name="Kang B.C."/>
            <person name="Yang T.J."/>
            <person name="Lee Y.H."/>
            <person name="Bennetzen J.L."/>
            <person name="Choi D."/>
        </authorList>
    </citation>
    <scope>NUCLEOTIDE SEQUENCE [LARGE SCALE GENOMIC DNA]</scope>
    <source>
        <strain evidence="7">cv. PBC81</strain>
    </source>
</reference>
<comment type="similarity">
    <text evidence="2">Belongs to the pterin-4-alpha-carbinolamine dehydratase family.</text>
</comment>
<reference evidence="7" key="2">
    <citation type="journal article" date="2017" name="J. Anim. Genet.">
        <title>Multiple reference genome sequences of hot pepper reveal the massive evolution of plant disease resistance genes by retroduplication.</title>
        <authorList>
            <person name="Kim S."/>
            <person name="Park J."/>
            <person name="Yeom S.-I."/>
            <person name="Kim Y.-M."/>
            <person name="Seo E."/>
            <person name="Kim K.-T."/>
            <person name="Kim M.-S."/>
            <person name="Lee J.M."/>
            <person name="Cheong K."/>
            <person name="Shin H.-S."/>
            <person name="Kim S.-B."/>
            <person name="Han K."/>
            <person name="Lee J."/>
            <person name="Park M."/>
            <person name="Lee H.-A."/>
            <person name="Lee H.-Y."/>
            <person name="Lee Y."/>
            <person name="Oh S."/>
            <person name="Lee J.H."/>
            <person name="Choi E."/>
            <person name="Choi E."/>
            <person name="Lee S.E."/>
            <person name="Jeon J."/>
            <person name="Kim H."/>
            <person name="Choi G."/>
            <person name="Song H."/>
            <person name="Lee J."/>
            <person name="Lee S.-C."/>
            <person name="Kwon J.-K."/>
            <person name="Lee H.-Y."/>
            <person name="Koo N."/>
            <person name="Hong Y."/>
            <person name="Kim R.W."/>
            <person name="Kang W.-H."/>
            <person name="Huh J.H."/>
            <person name="Kang B.-C."/>
            <person name="Yang T.-J."/>
            <person name="Lee Y.-H."/>
            <person name="Bennetzen J.L."/>
            <person name="Choi D."/>
        </authorList>
    </citation>
    <scope>NUCLEOTIDE SEQUENCE [LARGE SCALE GENOMIC DNA]</scope>
    <source>
        <strain evidence="7">cv. PBC81</strain>
    </source>
</reference>
<evidence type="ECO:0000256" key="4">
    <source>
        <dbReference type="ARBA" id="ARBA00023239"/>
    </source>
</evidence>
<comment type="catalytic activity">
    <reaction evidence="1">
        <text>(4aS,6R)-4a-hydroxy-L-erythro-5,6,7,8-tetrahydrobiopterin = (6R)-L-erythro-6,7-dihydrobiopterin + H2O</text>
        <dbReference type="Rhea" id="RHEA:11920"/>
        <dbReference type="ChEBI" id="CHEBI:15377"/>
        <dbReference type="ChEBI" id="CHEBI:15642"/>
        <dbReference type="ChEBI" id="CHEBI:43120"/>
        <dbReference type="EC" id="4.2.1.96"/>
    </reaction>
</comment>
<evidence type="ECO:0000313" key="7">
    <source>
        <dbReference type="Proteomes" id="UP000224567"/>
    </source>
</evidence>
<gene>
    <name evidence="6" type="ORF">CQW23_21793</name>
</gene>
<dbReference type="Gene3D" id="3.30.1360.20">
    <property type="entry name" value="Transcriptional coactivator/pterin dehydratase"/>
    <property type="match status" value="1"/>
</dbReference>
<dbReference type="GO" id="GO:0008124">
    <property type="term" value="F:4-alpha-hydroxytetrahydrobiopterin dehydratase activity"/>
    <property type="evidence" value="ECO:0007669"/>
    <property type="project" value="UniProtKB-EC"/>
</dbReference>
<keyword evidence="4" id="KW-0456">Lyase</keyword>
<evidence type="ECO:0000256" key="2">
    <source>
        <dbReference type="ARBA" id="ARBA00006472"/>
    </source>
</evidence>
<comment type="caution">
    <text evidence="6">The sequence shown here is derived from an EMBL/GenBank/DDBJ whole genome shotgun (WGS) entry which is preliminary data.</text>
</comment>
<dbReference type="AlphaFoldDB" id="A0A2G2VZ09"/>
<organism evidence="6 7">
    <name type="scientific">Capsicum baccatum</name>
    <name type="common">Peruvian pepper</name>
    <dbReference type="NCBI Taxonomy" id="33114"/>
    <lineage>
        <taxon>Eukaryota</taxon>
        <taxon>Viridiplantae</taxon>
        <taxon>Streptophyta</taxon>
        <taxon>Embryophyta</taxon>
        <taxon>Tracheophyta</taxon>
        <taxon>Spermatophyta</taxon>
        <taxon>Magnoliopsida</taxon>
        <taxon>eudicotyledons</taxon>
        <taxon>Gunneridae</taxon>
        <taxon>Pentapetalae</taxon>
        <taxon>asterids</taxon>
        <taxon>lamiids</taxon>
        <taxon>Solanales</taxon>
        <taxon>Solanaceae</taxon>
        <taxon>Solanoideae</taxon>
        <taxon>Capsiceae</taxon>
        <taxon>Capsicum</taxon>
    </lineage>
</organism>
<dbReference type="EMBL" id="MLFT02000009">
    <property type="protein sequence ID" value="PHT38220.1"/>
    <property type="molecule type" value="Genomic_DNA"/>
</dbReference>
<dbReference type="OrthoDB" id="277398at2759"/>
<dbReference type="GO" id="GO:0006729">
    <property type="term" value="P:tetrahydrobiopterin biosynthetic process"/>
    <property type="evidence" value="ECO:0007669"/>
    <property type="project" value="InterPro"/>
</dbReference>